<feature type="signal peptide" evidence="2">
    <location>
        <begin position="1"/>
        <end position="24"/>
    </location>
</feature>
<keyword evidence="2" id="KW-0732">Signal</keyword>
<reference evidence="4 5" key="1">
    <citation type="submission" date="2020-08" db="EMBL/GenBank/DDBJ databases">
        <title>Sequencing the genomes of 1000 actinobacteria strains.</title>
        <authorList>
            <person name="Klenk H.-P."/>
        </authorList>
    </citation>
    <scope>NUCLEOTIDE SEQUENCE [LARGE SCALE GENOMIC DNA]</scope>
    <source>
        <strain evidence="4 5">DSM 43150</strain>
    </source>
</reference>
<protein>
    <recommendedName>
        <fullName evidence="7">Lipoprotein</fullName>
    </recommendedName>
</protein>
<dbReference type="Proteomes" id="UP000590511">
    <property type="component" value="Unassembled WGS sequence"/>
</dbReference>
<evidence type="ECO:0000313" key="6">
    <source>
        <dbReference type="Proteomes" id="UP000631312"/>
    </source>
</evidence>
<proteinExistence type="predicted"/>
<keyword evidence="6" id="KW-1185">Reference proteome</keyword>
<feature type="chain" id="PRO_5039171967" description="Lipoprotein" evidence="2">
    <location>
        <begin position="25"/>
        <end position="213"/>
    </location>
</feature>
<evidence type="ECO:0000256" key="1">
    <source>
        <dbReference type="SAM" id="MobiDB-lite"/>
    </source>
</evidence>
<dbReference type="EMBL" id="BOMP01000098">
    <property type="protein sequence ID" value="GIE42762.1"/>
    <property type="molecule type" value="Genomic_DNA"/>
</dbReference>
<gene>
    <name evidence="3" type="ORF">Alo02nite_56600</name>
    <name evidence="4" type="ORF">BJ964_003301</name>
</gene>
<evidence type="ECO:0000313" key="5">
    <source>
        <dbReference type="Proteomes" id="UP000590511"/>
    </source>
</evidence>
<evidence type="ECO:0008006" key="7">
    <source>
        <dbReference type="Google" id="ProtNLM"/>
    </source>
</evidence>
<evidence type="ECO:0000313" key="3">
    <source>
        <dbReference type="EMBL" id="GIE42762.1"/>
    </source>
</evidence>
<evidence type="ECO:0000313" key="4">
    <source>
        <dbReference type="EMBL" id="MBB4749140.1"/>
    </source>
</evidence>
<sequence>MRARHVMSAIGLIAIAGCSGPAPAQVIVNTPAPVATPVLPTCAEVFKPGQVVTSYDEQAGCTNKQGSIQFIGAHDCADGTKLWSVDATTGAPAGYARQGQPFRVVKGDIAASKGYKKAYQACQNKPAAAGSREHTMDVEQTTEATAVVAGVKVTTTADLRATTPATPATPAIPATPGKKQPDSVPPAERTPYPGGEWANAPQTPPTGEIVDPG</sequence>
<dbReference type="Proteomes" id="UP000631312">
    <property type="component" value="Unassembled WGS sequence"/>
</dbReference>
<organism evidence="4 5">
    <name type="scientific">Actinoplanes lobatus</name>
    <dbReference type="NCBI Taxonomy" id="113568"/>
    <lineage>
        <taxon>Bacteria</taxon>
        <taxon>Bacillati</taxon>
        <taxon>Actinomycetota</taxon>
        <taxon>Actinomycetes</taxon>
        <taxon>Micromonosporales</taxon>
        <taxon>Micromonosporaceae</taxon>
        <taxon>Actinoplanes</taxon>
    </lineage>
</organism>
<accession>A0A7W7HEN5</accession>
<comment type="caution">
    <text evidence="4">The sequence shown here is derived from an EMBL/GenBank/DDBJ whole genome shotgun (WGS) entry which is preliminary data.</text>
</comment>
<feature type="region of interest" description="Disordered" evidence="1">
    <location>
        <begin position="159"/>
        <end position="213"/>
    </location>
</feature>
<dbReference type="EMBL" id="JACHNC010000001">
    <property type="protein sequence ID" value="MBB4749140.1"/>
    <property type="molecule type" value="Genomic_DNA"/>
</dbReference>
<evidence type="ECO:0000256" key="2">
    <source>
        <dbReference type="SAM" id="SignalP"/>
    </source>
</evidence>
<reference evidence="3 6" key="2">
    <citation type="submission" date="2021-01" db="EMBL/GenBank/DDBJ databases">
        <title>Whole genome shotgun sequence of Actinoplanes lobatus NBRC 12513.</title>
        <authorList>
            <person name="Komaki H."/>
            <person name="Tamura T."/>
        </authorList>
    </citation>
    <scope>NUCLEOTIDE SEQUENCE [LARGE SCALE GENOMIC DNA]</scope>
    <source>
        <strain evidence="3 6">NBRC 12513</strain>
    </source>
</reference>
<feature type="compositionally biased region" description="Low complexity" evidence="1">
    <location>
        <begin position="159"/>
        <end position="176"/>
    </location>
</feature>
<dbReference type="RefSeq" id="WP_188121509.1">
    <property type="nucleotide sequence ID" value="NZ_BOMP01000098.1"/>
</dbReference>
<name>A0A7W7HEN5_9ACTN</name>
<dbReference type="AlphaFoldDB" id="A0A7W7HEN5"/>
<dbReference type="PROSITE" id="PS51257">
    <property type="entry name" value="PROKAR_LIPOPROTEIN"/>
    <property type="match status" value="1"/>
</dbReference>